<keyword evidence="2" id="KW-0547">Nucleotide-binding</keyword>
<keyword evidence="2" id="KW-0067">ATP-binding</keyword>
<dbReference type="InterPro" id="IPR040198">
    <property type="entry name" value="Fido_containing"/>
</dbReference>
<dbReference type="Pfam" id="PF02661">
    <property type="entry name" value="Fic"/>
    <property type="match status" value="1"/>
</dbReference>
<dbReference type="GO" id="GO:0005524">
    <property type="term" value="F:ATP binding"/>
    <property type="evidence" value="ECO:0007669"/>
    <property type="project" value="UniProtKB-KW"/>
</dbReference>
<proteinExistence type="predicted"/>
<dbReference type="AlphaFoldDB" id="B6BHL3"/>
<dbReference type="SUPFAM" id="SSF140931">
    <property type="entry name" value="Fic-like"/>
    <property type="match status" value="1"/>
</dbReference>
<dbReference type="EMBL" id="AFRZ01000001">
    <property type="protein sequence ID" value="EHP30011.1"/>
    <property type="molecule type" value="Genomic_DNA"/>
</dbReference>
<feature type="binding site" evidence="2">
    <location>
        <begin position="211"/>
        <end position="218"/>
    </location>
    <ligand>
        <name>ATP</name>
        <dbReference type="ChEBI" id="CHEBI:30616"/>
    </ligand>
</feature>
<dbReference type="PATRIC" id="fig|929558.5.peg.1478"/>
<accession>B6BHL3</accession>
<feature type="active site" evidence="1">
    <location>
        <position position="207"/>
    </location>
</feature>
<gene>
    <name evidence="4" type="primary">fic2</name>
    <name evidence="4" type="ORF">SMGD1_1487</name>
</gene>
<evidence type="ECO:0000313" key="4">
    <source>
        <dbReference type="EMBL" id="EHP30011.1"/>
    </source>
</evidence>
<dbReference type="RefSeq" id="WP_008336153.1">
    <property type="nucleotide sequence ID" value="NZ_AFRZ01000001.1"/>
</dbReference>
<dbReference type="PANTHER" id="PTHR13504:SF38">
    <property type="entry name" value="FIDO DOMAIN-CONTAINING PROTEIN"/>
    <property type="match status" value="1"/>
</dbReference>
<dbReference type="InterPro" id="IPR003812">
    <property type="entry name" value="Fido"/>
</dbReference>
<protein>
    <submittedName>
        <fullName evidence="4">Putative cAMP-induced filamentation protein Fic</fullName>
    </submittedName>
</protein>
<name>B6BHL3_SULGG</name>
<dbReference type="PROSITE" id="PS51459">
    <property type="entry name" value="FIDO"/>
    <property type="match status" value="1"/>
</dbReference>
<dbReference type="InterPro" id="IPR036597">
    <property type="entry name" value="Fido-like_dom_sf"/>
</dbReference>
<organism evidence="4 5">
    <name type="scientific">Sulfurimonas gotlandica (strain DSM 19862 / JCM 16533 / GD1)</name>
    <dbReference type="NCBI Taxonomy" id="929558"/>
    <lineage>
        <taxon>Bacteria</taxon>
        <taxon>Pseudomonadati</taxon>
        <taxon>Campylobacterota</taxon>
        <taxon>Epsilonproteobacteria</taxon>
        <taxon>Campylobacterales</taxon>
        <taxon>Sulfurimonadaceae</taxon>
        <taxon>Sulfurimonas</taxon>
    </lineage>
</organism>
<dbReference type="OrthoDB" id="9813719at2"/>
<feature type="domain" description="Fido" evidence="3">
    <location>
        <begin position="114"/>
        <end position="284"/>
    </location>
</feature>
<evidence type="ECO:0000256" key="2">
    <source>
        <dbReference type="PIRSR" id="PIRSR640198-2"/>
    </source>
</evidence>
<evidence type="ECO:0000256" key="1">
    <source>
        <dbReference type="PIRSR" id="PIRSR640198-1"/>
    </source>
</evidence>
<evidence type="ECO:0000313" key="5">
    <source>
        <dbReference type="Proteomes" id="UP000006431"/>
    </source>
</evidence>
<sequence>MNFTPTAPTDIKGNIDSSLLQKADKLLLEAAKLEGSHTPQILQAVKNLLYTVNSYYSNKIESEGTHIIDIERAMQQEYSQDTKKRNLQILSLTHIAVQKECEEYFKTNPSASAYDKEFILGTHKSFYSKEGMEPFLDVTHDGMQDRIAPGAIRKRDVKVGNYIAPSADKLDSMMNEFEHLYNKSLVSNDAVKLIHILASHHRLMWIHPFLDGNGRTARLALDGAFASIKMSGYGLWNISRGLARNSTEYKDNLSYADMPRQGERDGRGALSSNALAQYVNFMLDISLDQVAYMNKHLKLNALTSKIELYVQRVNDGLLDIEPLPKHSEKIFKYLLLSGECARGKIPEIIGMKERTASRLISELLKRNFIESDTKAGAIRLKIGASMASYLFPMLVPEKD</sequence>
<keyword evidence="5" id="KW-1185">Reference proteome</keyword>
<dbReference type="PANTHER" id="PTHR13504">
    <property type="entry name" value="FIDO DOMAIN-CONTAINING PROTEIN DDB_G0283145"/>
    <property type="match status" value="1"/>
</dbReference>
<dbReference type="HOGENOM" id="CLU_666714_0_0_7"/>
<dbReference type="Proteomes" id="UP000006431">
    <property type="component" value="Unassembled WGS sequence"/>
</dbReference>
<evidence type="ECO:0000259" key="3">
    <source>
        <dbReference type="PROSITE" id="PS51459"/>
    </source>
</evidence>
<dbReference type="Gene3D" id="1.10.3290.10">
    <property type="entry name" value="Fido-like domain"/>
    <property type="match status" value="1"/>
</dbReference>
<reference evidence="4 5" key="1">
    <citation type="journal article" date="2012" name="Proc. Natl. Acad. Sci. U.S.A.">
        <title>Genome and physiology of a model Epsilonproteobacterium responsible for sulfide detoxification in marine oxygen depletion zones.</title>
        <authorList>
            <person name="Grote J."/>
            <person name="Schott T."/>
            <person name="Bruckner C.G."/>
            <person name="Glockner F.O."/>
            <person name="Jost G."/>
            <person name="Teeling H."/>
            <person name="Labrenz M."/>
            <person name="Jurgens K."/>
        </authorList>
    </citation>
    <scope>NUCLEOTIDE SEQUENCE [LARGE SCALE GENOMIC DNA]</scope>
    <source>
        <strain evidence="4 5">GD1</strain>
    </source>
</reference>
<dbReference type="eggNOG" id="COG3177">
    <property type="taxonomic scope" value="Bacteria"/>
</dbReference>
<accession>H1FT92</accession>
<comment type="caution">
    <text evidence="4">The sequence shown here is derived from an EMBL/GenBank/DDBJ whole genome shotgun (WGS) entry which is preliminary data.</text>
</comment>